<feature type="region of interest" description="Disordered" evidence="2">
    <location>
        <begin position="1103"/>
        <end position="1148"/>
    </location>
</feature>
<dbReference type="PANTHER" id="PTHR14429">
    <property type="entry name" value="FIBROSIN FAMILY MEMBER"/>
    <property type="match status" value="1"/>
</dbReference>
<evidence type="ECO:0000256" key="2">
    <source>
        <dbReference type="SAM" id="MobiDB-lite"/>
    </source>
</evidence>
<name>A0AAW1KK16_POPJA</name>
<comment type="caution">
    <text evidence="3">The sequence shown here is derived from an EMBL/GenBank/DDBJ whole genome shotgun (WGS) entry which is preliminary data.</text>
</comment>
<feature type="compositionally biased region" description="Low complexity" evidence="2">
    <location>
        <begin position="508"/>
        <end position="523"/>
    </location>
</feature>
<feature type="compositionally biased region" description="Pro residues" evidence="2">
    <location>
        <begin position="168"/>
        <end position="194"/>
    </location>
</feature>
<feature type="region of interest" description="Disordered" evidence="2">
    <location>
        <begin position="68"/>
        <end position="362"/>
    </location>
</feature>
<sequence length="1148" mass="124911">MCSFQSCQFEIPKDLRGLTKQGAQHVDLCQLVIKLATKENVKRLVEIERPKHEPRPLLAHHISVHHPHGLTLTQDPATSDDSGRASERLTGSSVAPRDADSSRDRLSDASSRCSSGKGYICDSEGEDDKGSDASSVIFGSAPASRKHEFPGALPPSLPLSNGTSNSPVPAPTPPDLPAPLPAPAQLPPPPPTPSQHPIVVAPSVRGIDEKSTPRQTQQPSQHPIVVAPSVRGIDEKSTPRQTQQSLPPPPSHLIDVGGMTVTATATAVTPSSPPPALPPPPSHLIDVGGMTVTATATAVTPSSPPPATSVPTLQQQLLPPPPTQTTLLPPQTQIPPQPIQPQQIQPQHLQPQPPPPVTNVQPLQPAPAAALVAHPVGDSAQASNHARTESPAVATPAVATSAPAYHPPYQPLYTPYSVHSNYSSPSAATVAVPVVATTAAAAPPPPTVTITASSPSAATVAVPVVATTAAAAPPPPTVTITAAHTTTTVVSRPPSPRGHSPTRERESYSSNVSSLSRGSVTPQSCPPPTTVSSSLSLGKGWSGPAPQLSPAPPRPTPPLHPSFPAPMFTAPLPPPVSRASPLTSNVPPPPNPNPFSAESLFQTNQADMLRRELDNRFLATQDRSLNVAPPPYLRTEMHQHQHHHTHVHQHTTSLLPLPPPSSTLFPSPLFKDIPKLGAVESPFYRQNLTMPNYPGYTPSLLHPGLTAGPTPFVPPNHLAPFQPKTVAQDPSKPKAMTVAQDPSKPKAMKTGKWNAMHVRIAWEIYHHQQKSGEAKSGVAKDLLRPPTHLFSPSVHPSRPHEMPFPPSLGPHRPPTYDQPPHHGSLFTAPTSHIGRSSISPFTRIATSGPPFSVSPFASGRDLGLQLHDPWRGLQRTVPTFPSVSALPPSLPGLPPPAPWTIKPDPILEQREREERERQERERERLRREREERERREREEKQRRLEQQQQQERERERREKERREQERLERERERERILHQQRLAESTKQMAPVLRDRSPMRNGMLDPNEVRIKEEPRTKEEEATLLSRAAADSRSPLPTAMQPPVLDRTRVLPAALAHHYQPPPASHWPPPADPFYRYEHLRYNPLMDAMRMEEERAKMFAAYPPHPSHQLRGKDPGLMHLRPGPGPPPPTHKLCATPPTDLHKKEEPR</sequence>
<feature type="compositionally biased region" description="Polar residues" evidence="2">
    <location>
        <begin position="71"/>
        <end position="80"/>
    </location>
</feature>
<dbReference type="EMBL" id="JASPKY010000226">
    <property type="protein sequence ID" value="KAK9718655.1"/>
    <property type="molecule type" value="Genomic_DNA"/>
</dbReference>
<feature type="compositionally biased region" description="Low complexity" evidence="2">
    <location>
        <begin position="340"/>
        <end position="350"/>
    </location>
</feature>
<feature type="compositionally biased region" description="Low complexity" evidence="2">
    <location>
        <begin position="291"/>
        <end position="301"/>
    </location>
</feature>
<proteinExistence type="predicted"/>
<reference evidence="3 4" key="1">
    <citation type="journal article" date="2024" name="BMC Genomics">
        <title>De novo assembly and annotation of Popillia japonica's genome with initial clues to its potential as an invasive pest.</title>
        <authorList>
            <person name="Cucini C."/>
            <person name="Boschi S."/>
            <person name="Funari R."/>
            <person name="Cardaioli E."/>
            <person name="Iannotti N."/>
            <person name="Marturano G."/>
            <person name="Paoli F."/>
            <person name="Bruttini M."/>
            <person name="Carapelli A."/>
            <person name="Frati F."/>
            <person name="Nardi F."/>
        </authorList>
    </citation>
    <scope>NUCLEOTIDE SEQUENCE [LARGE SCALE GENOMIC DNA]</scope>
    <source>
        <strain evidence="3">DMR45628</strain>
    </source>
</reference>
<feature type="compositionally biased region" description="Pro residues" evidence="2">
    <location>
        <begin position="547"/>
        <end position="564"/>
    </location>
</feature>
<dbReference type="Pfam" id="PF15336">
    <property type="entry name" value="Auts2"/>
    <property type="match status" value="1"/>
</dbReference>
<feature type="compositionally biased region" description="Low complexity" evidence="2">
    <location>
        <begin position="478"/>
        <end position="492"/>
    </location>
</feature>
<feature type="region of interest" description="Disordered" evidence="2">
    <location>
        <begin position="783"/>
        <end position="834"/>
    </location>
</feature>
<feature type="compositionally biased region" description="Low complexity" evidence="2">
    <location>
        <begin position="530"/>
        <end position="546"/>
    </location>
</feature>
<accession>A0AAW1KK16</accession>
<gene>
    <name evidence="3" type="ORF">QE152_g23045</name>
</gene>
<feature type="compositionally biased region" description="Pro residues" evidence="2">
    <location>
        <begin position="271"/>
        <end position="282"/>
    </location>
</feature>
<evidence type="ECO:0000313" key="4">
    <source>
        <dbReference type="Proteomes" id="UP001458880"/>
    </source>
</evidence>
<feature type="compositionally biased region" description="Pro residues" evidence="2">
    <location>
        <begin position="802"/>
        <end position="817"/>
    </location>
</feature>
<evidence type="ECO:0000313" key="3">
    <source>
        <dbReference type="EMBL" id="KAK9718655.1"/>
    </source>
</evidence>
<keyword evidence="1" id="KW-0597">Phosphoprotein</keyword>
<dbReference type="PANTHER" id="PTHR14429:SF22">
    <property type="entry name" value="AGAP013055-PA"/>
    <property type="match status" value="1"/>
</dbReference>
<feature type="compositionally biased region" description="Low complexity" evidence="2">
    <location>
        <begin position="260"/>
        <end position="270"/>
    </location>
</feature>
<feature type="region of interest" description="Disordered" evidence="2">
    <location>
        <begin position="1013"/>
        <end position="1042"/>
    </location>
</feature>
<dbReference type="AlphaFoldDB" id="A0AAW1KK16"/>
<feature type="compositionally biased region" description="Pro residues" evidence="2">
    <location>
        <begin position="888"/>
        <end position="898"/>
    </location>
</feature>
<evidence type="ECO:0000256" key="1">
    <source>
        <dbReference type="ARBA" id="ARBA00022553"/>
    </source>
</evidence>
<feature type="compositionally biased region" description="Basic and acidic residues" evidence="2">
    <location>
        <begin position="905"/>
        <end position="977"/>
    </location>
</feature>
<keyword evidence="4" id="KW-1185">Reference proteome</keyword>
<feature type="region of interest" description="Disordered" evidence="2">
    <location>
        <begin position="886"/>
        <end position="988"/>
    </location>
</feature>
<feature type="compositionally biased region" description="Basic and acidic residues" evidence="2">
    <location>
        <begin position="97"/>
        <end position="107"/>
    </location>
</feature>
<protein>
    <submittedName>
        <fullName evidence="3">Autism susceptibility 2 protein</fullName>
    </submittedName>
</protein>
<dbReference type="InterPro" id="IPR023246">
    <property type="entry name" value="AUTS2"/>
</dbReference>
<dbReference type="Proteomes" id="UP001458880">
    <property type="component" value="Unassembled WGS sequence"/>
</dbReference>
<feature type="region of interest" description="Disordered" evidence="2">
    <location>
        <begin position="471"/>
        <end position="598"/>
    </location>
</feature>
<organism evidence="3 4">
    <name type="scientific">Popillia japonica</name>
    <name type="common">Japanese beetle</name>
    <dbReference type="NCBI Taxonomy" id="7064"/>
    <lineage>
        <taxon>Eukaryota</taxon>
        <taxon>Metazoa</taxon>
        <taxon>Ecdysozoa</taxon>
        <taxon>Arthropoda</taxon>
        <taxon>Hexapoda</taxon>
        <taxon>Insecta</taxon>
        <taxon>Pterygota</taxon>
        <taxon>Neoptera</taxon>
        <taxon>Endopterygota</taxon>
        <taxon>Coleoptera</taxon>
        <taxon>Polyphaga</taxon>
        <taxon>Scarabaeiformia</taxon>
        <taxon>Scarabaeidae</taxon>
        <taxon>Rutelinae</taxon>
        <taxon>Popillia</taxon>
    </lineage>
</organism>